<dbReference type="GO" id="GO:0043565">
    <property type="term" value="F:sequence-specific DNA binding"/>
    <property type="evidence" value="ECO:0007669"/>
    <property type="project" value="TreeGrafter"/>
</dbReference>
<dbReference type="InterPro" id="IPR058163">
    <property type="entry name" value="LysR-type_TF_proteobact-type"/>
</dbReference>
<evidence type="ECO:0000256" key="3">
    <source>
        <dbReference type="ARBA" id="ARBA00023125"/>
    </source>
</evidence>
<dbReference type="PANTHER" id="PTHR30537:SF58">
    <property type="entry name" value="HTH-TYPE TRANSCRIPTIONAL REGULATOR PERR"/>
    <property type="match status" value="1"/>
</dbReference>
<dbReference type="InterPro" id="IPR036388">
    <property type="entry name" value="WH-like_DNA-bd_sf"/>
</dbReference>
<dbReference type="InterPro" id="IPR000847">
    <property type="entry name" value="LysR_HTH_N"/>
</dbReference>
<feature type="domain" description="HTH lysR-type" evidence="5">
    <location>
        <begin position="4"/>
        <end position="61"/>
    </location>
</feature>
<dbReference type="PANTHER" id="PTHR30537">
    <property type="entry name" value="HTH-TYPE TRANSCRIPTIONAL REGULATOR"/>
    <property type="match status" value="1"/>
</dbReference>
<evidence type="ECO:0000256" key="1">
    <source>
        <dbReference type="ARBA" id="ARBA00009437"/>
    </source>
</evidence>
<dbReference type="SUPFAM" id="SSF53850">
    <property type="entry name" value="Periplasmic binding protein-like II"/>
    <property type="match status" value="1"/>
</dbReference>
<organism evidence="6 7">
    <name type="scientific">Rhodopila globiformis</name>
    <name type="common">Rhodopseudomonas globiformis</name>
    <dbReference type="NCBI Taxonomy" id="1071"/>
    <lineage>
        <taxon>Bacteria</taxon>
        <taxon>Pseudomonadati</taxon>
        <taxon>Pseudomonadota</taxon>
        <taxon>Alphaproteobacteria</taxon>
        <taxon>Acetobacterales</taxon>
        <taxon>Acetobacteraceae</taxon>
        <taxon>Rhodopila</taxon>
    </lineage>
</organism>
<dbReference type="GO" id="GO:0006351">
    <property type="term" value="P:DNA-templated transcription"/>
    <property type="evidence" value="ECO:0007669"/>
    <property type="project" value="TreeGrafter"/>
</dbReference>
<comment type="similarity">
    <text evidence="1">Belongs to the LysR transcriptional regulatory family.</text>
</comment>
<keyword evidence="3" id="KW-0238">DNA-binding</keyword>
<evidence type="ECO:0000313" key="6">
    <source>
        <dbReference type="EMBL" id="PPQ35119.1"/>
    </source>
</evidence>
<dbReference type="InterPro" id="IPR005119">
    <property type="entry name" value="LysR_subst-bd"/>
</dbReference>
<gene>
    <name evidence="6" type="ORF">CCS01_08690</name>
</gene>
<sequence length="308" mass="33439">MKQLPLTGLRAFEAAARTGSFRAAADLIGVTPSAVSHAIRSLEYALQTSLFFREGRKVGLTAQGDVLLRHVQLGFEELIRGIAAVSGQNRMLLRLHCAPSFAAQWLVPRLPRLLADTAGLEVRVAASVNFSRFRADEFDVDIVYGADVAERYAHSRHPRLVVLPLGEETVTPLCCPALAARIRTPRDLLGETLIESDNKGVRWPAWFAANGLPPPEPHGPRFDRSFLSISAAADGLGVALESTRLAERELASGRLMRPLPAARDVAYVGHFLTFPYAERYRLELLVLTGWLAAELGISLDLGNAGSGG</sequence>
<dbReference type="GO" id="GO:0003700">
    <property type="term" value="F:DNA-binding transcription factor activity"/>
    <property type="evidence" value="ECO:0007669"/>
    <property type="project" value="InterPro"/>
</dbReference>
<keyword evidence="7" id="KW-1185">Reference proteome</keyword>
<dbReference type="Gene3D" id="3.40.190.10">
    <property type="entry name" value="Periplasmic binding protein-like II"/>
    <property type="match status" value="2"/>
</dbReference>
<dbReference type="InterPro" id="IPR036390">
    <property type="entry name" value="WH_DNA-bd_sf"/>
</dbReference>
<dbReference type="EMBL" id="NHRY01000078">
    <property type="protein sequence ID" value="PPQ35119.1"/>
    <property type="molecule type" value="Genomic_DNA"/>
</dbReference>
<dbReference type="Pfam" id="PF00126">
    <property type="entry name" value="HTH_1"/>
    <property type="match status" value="1"/>
</dbReference>
<dbReference type="PROSITE" id="PS50931">
    <property type="entry name" value="HTH_LYSR"/>
    <property type="match status" value="1"/>
</dbReference>
<proteinExistence type="inferred from homology"/>
<comment type="caution">
    <text evidence="6">The sequence shown here is derived from an EMBL/GenBank/DDBJ whole genome shotgun (WGS) entry which is preliminary data.</text>
</comment>
<dbReference type="Proteomes" id="UP000239724">
    <property type="component" value="Unassembled WGS sequence"/>
</dbReference>
<accession>A0A2S6NJY2</accession>
<keyword evidence="2" id="KW-0805">Transcription regulation</keyword>
<dbReference type="Gene3D" id="1.10.10.10">
    <property type="entry name" value="Winged helix-like DNA-binding domain superfamily/Winged helix DNA-binding domain"/>
    <property type="match status" value="1"/>
</dbReference>
<dbReference type="Pfam" id="PF03466">
    <property type="entry name" value="LysR_substrate"/>
    <property type="match status" value="1"/>
</dbReference>
<evidence type="ECO:0000256" key="4">
    <source>
        <dbReference type="ARBA" id="ARBA00023163"/>
    </source>
</evidence>
<dbReference type="AlphaFoldDB" id="A0A2S6NJY2"/>
<protein>
    <submittedName>
        <fullName evidence="6">LysR family transcriptional regulator</fullName>
    </submittedName>
</protein>
<name>A0A2S6NJY2_RHOGL</name>
<dbReference type="OrthoDB" id="9794694at2"/>
<reference evidence="6 7" key="1">
    <citation type="journal article" date="2018" name="Arch. Microbiol.">
        <title>New insights into the metabolic potential of the phototrophic purple bacterium Rhodopila globiformis DSM 161(T) from its draft genome sequence and evidence for a vanadium-dependent nitrogenase.</title>
        <authorList>
            <person name="Imhoff J.F."/>
            <person name="Rahn T."/>
            <person name="Kunzel S."/>
            <person name="Neulinger S.C."/>
        </authorList>
    </citation>
    <scope>NUCLEOTIDE SEQUENCE [LARGE SCALE GENOMIC DNA]</scope>
    <source>
        <strain evidence="6 7">DSM 161</strain>
    </source>
</reference>
<keyword evidence="4" id="KW-0804">Transcription</keyword>
<dbReference type="RefSeq" id="WP_104518459.1">
    <property type="nucleotide sequence ID" value="NZ_NHRY01000078.1"/>
</dbReference>
<dbReference type="CDD" id="cd08432">
    <property type="entry name" value="PBP2_GcdR_TrpI_HvrB_AmpR_like"/>
    <property type="match status" value="1"/>
</dbReference>
<evidence type="ECO:0000256" key="2">
    <source>
        <dbReference type="ARBA" id="ARBA00023015"/>
    </source>
</evidence>
<evidence type="ECO:0000259" key="5">
    <source>
        <dbReference type="PROSITE" id="PS50931"/>
    </source>
</evidence>
<evidence type="ECO:0000313" key="7">
    <source>
        <dbReference type="Proteomes" id="UP000239724"/>
    </source>
</evidence>
<dbReference type="SUPFAM" id="SSF46785">
    <property type="entry name" value="Winged helix' DNA-binding domain"/>
    <property type="match status" value="1"/>
</dbReference>